<proteinExistence type="predicted"/>
<evidence type="ECO:0000313" key="2">
    <source>
        <dbReference type="EMBL" id="NBN87500.1"/>
    </source>
</evidence>
<gene>
    <name evidence="2" type="ORF">EBV32_00170</name>
</gene>
<protein>
    <recommendedName>
        <fullName evidence="1">Transcriptional repressor NrdR-like N-terminal domain-containing protein</fullName>
    </recommendedName>
</protein>
<reference evidence="2" key="1">
    <citation type="submission" date="2018-10" db="EMBL/GenBank/DDBJ databases">
        <title>Iterative Subtractive Binning of Freshwater Chronoseries Metagenomes Recovers Nearly Complete Genomes from over Four Hundred Novel Species.</title>
        <authorList>
            <person name="Rodriguez-R L.M."/>
            <person name="Tsementzi D."/>
            <person name="Luo C."/>
            <person name="Konstantinidis K.T."/>
        </authorList>
    </citation>
    <scope>NUCLEOTIDE SEQUENCE</scope>
    <source>
        <strain evidence="2">WB7_6_001</strain>
    </source>
</reference>
<evidence type="ECO:0000259" key="1">
    <source>
        <dbReference type="Pfam" id="PF22811"/>
    </source>
</evidence>
<dbReference type="SUPFAM" id="SSF57783">
    <property type="entry name" value="Zinc beta-ribbon"/>
    <property type="match status" value="1"/>
</dbReference>
<dbReference type="Proteomes" id="UP000713222">
    <property type="component" value="Unassembled WGS sequence"/>
</dbReference>
<comment type="caution">
    <text evidence="2">The sequence shown here is derived from an EMBL/GenBank/DDBJ whole genome shotgun (WGS) entry which is preliminary data.</text>
</comment>
<name>A0A964UXC0_9PROT</name>
<dbReference type="InterPro" id="IPR055173">
    <property type="entry name" value="NrdR-like_N"/>
</dbReference>
<dbReference type="EMBL" id="RGET01000001">
    <property type="protein sequence ID" value="NBN87500.1"/>
    <property type="molecule type" value="Genomic_DNA"/>
</dbReference>
<feature type="domain" description="Transcriptional repressor NrdR-like N-terminal" evidence="1">
    <location>
        <begin position="10"/>
        <end position="47"/>
    </location>
</feature>
<sequence length="82" mass="9263">MATNKMGPPCPNCGSHLTDIASTARTADRGFWRLRKCPSCGHRFHTVQQPEMIVIKGTVSWLTDSKGKQRTAQVDWRWYEAG</sequence>
<dbReference type="Pfam" id="PF22811">
    <property type="entry name" value="Zn_ribbon_NrdR"/>
    <property type="match status" value="1"/>
</dbReference>
<accession>A0A964UXC0</accession>
<dbReference type="AlphaFoldDB" id="A0A964UXC0"/>
<organism evidence="2 3">
    <name type="scientific">Candidatus Fonsibacter lacus</name>
    <dbReference type="NCBI Taxonomy" id="2576439"/>
    <lineage>
        <taxon>Bacteria</taxon>
        <taxon>Pseudomonadati</taxon>
        <taxon>Pseudomonadota</taxon>
        <taxon>Alphaproteobacteria</taxon>
        <taxon>Candidatus Pelagibacterales</taxon>
        <taxon>Candidatus Pelagibacterales incertae sedis</taxon>
        <taxon>Candidatus Fonsibacter</taxon>
    </lineage>
</organism>
<evidence type="ECO:0000313" key="3">
    <source>
        <dbReference type="Proteomes" id="UP000713222"/>
    </source>
</evidence>